<sequence length="153" mass="18349">MSDKEYCDFLSKNYSNNDYWVVLSVEKDGKIENLFTSNYALYLFTYKKSPLKLSYSQFLYRYIVHEKKLAFKFCNCKNFNKLNINKKLYQLYILKGIQFIIKNYTKRVDGLAKLNNIMPQYKDTILLIMAENNYLITQDDYSGEYIFFDSIPK</sequence>
<reference evidence="1 2" key="1">
    <citation type="submission" date="2019-11" db="EMBL/GenBank/DDBJ databases">
        <title>Spirosoma endbachense sp. nov., isolated from a natural salt meadow.</title>
        <authorList>
            <person name="Rojas J."/>
            <person name="Ambika Manirajan B."/>
            <person name="Ratering S."/>
            <person name="Suarez C."/>
            <person name="Geissler-Plaum R."/>
            <person name="Schnell S."/>
        </authorList>
    </citation>
    <scope>NUCLEOTIDE SEQUENCE [LARGE SCALE GENOMIC DNA]</scope>
    <source>
        <strain evidence="1 2">I-24</strain>
    </source>
</reference>
<evidence type="ECO:0000313" key="2">
    <source>
        <dbReference type="Proteomes" id="UP000464577"/>
    </source>
</evidence>
<dbReference type="Proteomes" id="UP000464577">
    <property type="component" value="Chromosome"/>
</dbReference>
<dbReference type="KEGG" id="senf:GJR95_22705"/>
<evidence type="ECO:0000313" key="1">
    <source>
        <dbReference type="EMBL" id="QHV97644.1"/>
    </source>
</evidence>
<organism evidence="1 2">
    <name type="scientific">Spirosoma endbachense</name>
    <dbReference type="NCBI Taxonomy" id="2666025"/>
    <lineage>
        <taxon>Bacteria</taxon>
        <taxon>Pseudomonadati</taxon>
        <taxon>Bacteroidota</taxon>
        <taxon>Cytophagia</taxon>
        <taxon>Cytophagales</taxon>
        <taxon>Cytophagaceae</taxon>
        <taxon>Spirosoma</taxon>
    </lineage>
</organism>
<dbReference type="AlphaFoldDB" id="A0A6P1VYD4"/>
<name>A0A6P1VYD4_9BACT</name>
<keyword evidence="2" id="KW-1185">Reference proteome</keyword>
<gene>
    <name evidence="1" type="ORF">GJR95_22705</name>
</gene>
<protein>
    <submittedName>
        <fullName evidence="1">Uncharacterized protein</fullName>
    </submittedName>
</protein>
<accession>A0A6P1VYD4</accession>
<dbReference type="EMBL" id="CP045997">
    <property type="protein sequence ID" value="QHV97644.1"/>
    <property type="molecule type" value="Genomic_DNA"/>
</dbReference>
<proteinExistence type="predicted"/>